<feature type="region of interest" description="Disordered" evidence="1">
    <location>
        <begin position="1"/>
        <end position="21"/>
    </location>
</feature>
<dbReference type="AlphaFoldDB" id="A0A4S4NCD7"/>
<accession>A0A4S4NCD7</accession>
<evidence type="ECO:0000256" key="1">
    <source>
        <dbReference type="SAM" id="MobiDB-lite"/>
    </source>
</evidence>
<evidence type="ECO:0000313" key="3">
    <source>
        <dbReference type="Proteomes" id="UP000306602"/>
    </source>
</evidence>
<sequence length="342" mass="36227">MSALQHIQASDLADDGDAPHAVTDSHATQILTDRIEQLEFALGHLSETFSDNAMMIAGFDTRLDEISQQIAAALPAAEAPREESVKDTLKDELASLQRAMTQDHKTLQEQIDLLSTRPSPGSETESLRQAVEQNSAEMRALAEQFAHPPESVATASGCPESEAAIARFILAFRHLSRRTEALDQTIKAHLGVLGGADTAPAEDMPDTPPPPLELEDGAEPATAFDGLYDAPALPSADVTAEGEDAPSLAEAYSEYESFSALPGTDLPPQADVMDEAQDADAGLLDLPGAGPGMVWMLRQAGITSTAALAHANATDLAAELGMFGQLLDLTYWIETAKAQIST</sequence>
<name>A0A4S4NCD7_9RHOB</name>
<gene>
    <name evidence="2" type="ORF">E4Z66_08860</name>
</gene>
<keyword evidence="3" id="KW-1185">Reference proteome</keyword>
<evidence type="ECO:0000313" key="2">
    <source>
        <dbReference type="EMBL" id="THH37039.1"/>
    </source>
</evidence>
<reference evidence="2 3" key="1">
    <citation type="submission" date="2019-04" db="EMBL/GenBank/DDBJ databases">
        <title>Shimia ponticola sp. nov., isolated from seawater.</title>
        <authorList>
            <person name="Kim Y.-O."/>
            <person name="Yoon J.-H."/>
        </authorList>
    </citation>
    <scope>NUCLEOTIDE SEQUENCE [LARGE SCALE GENOMIC DNA]</scope>
    <source>
        <strain evidence="2 3">MYP11</strain>
    </source>
</reference>
<proteinExistence type="predicted"/>
<dbReference type="RefSeq" id="WP_136462637.1">
    <property type="nucleotide sequence ID" value="NZ_SRKY01000002.1"/>
</dbReference>
<protein>
    <submittedName>
        <fullName evidence="2">Uncharacterized protein</fullName>
    </submittedName>
</protein>
<dbReference type="EMBL" id="SRKY01000002">
    <property type="protein sequence ID" value="THH37039.1"/>
    <property type="molecule type" value="Genomic_DNA"/>
</dbReference>
<organism evidence="2 3">
    <name type="scientific">Aliishimia ponticola</name>
    <dbReference type="NCBI Taxonomy" id="2499833"/>
    <lineage>
        <taxon>Bacteria</taxon>
        <taxon>Pseudomonadati</taxon>
        <taxon>Pseudomonadota</taxon>
        <taxon>Alphaproteobacteria</taxon>
        <taxon>Rhodobacterales</taxon>
        <taxon>Paracoccaceae</taxon>
        <taxon>Aliishimia</taxon>
    </lineage>
</organism>
<comment type="caution">
    <text evidence="2">The sequence shown here is derived from an EMBL/GenBank/DDBJ whole genome shotgun (WGS) entry which is preliminary data.</text>
</comment>
<dbReference type="Proteomes" id="UP000306602">
    <property type="component" value="Unassembled WGS sequence"/>
</dbReference>